<dbReference type="AlphaFoldDB" id="A0A5B7DK29"/>
<feature type="region of interest" description="Disordered" evidence="1">
    <location>
        <begin position="1"/>
        <end position="54"/>
    </location>
</feature>
<evidence type="ECO:0000313" key="3">
    <source>
        <dbReference type="Proteomes" id="UP000324222"/>
    </source>
</evidence>
<sequence length="119" mass="13095">MGKNLKELNARGRRESPQHAQTDNPGRYKDKQRASTTDLEVVTRSTGQHKHRRAAKDVFELRGGLTGGAVVSHLTGDLTQLLLVVHYVRCQETLLHALGQTDGATALPIHTHLPENTSI</sequence>
<evidence type="ECO:0000313" key="2">
    <source>
        <dbReference type="EMBL" id="MPC21505.1"/>
    </source>
</evidence>
<comment type="caution">
    <text evidence="2">The sequence shown here is derived from an EMBL/GenBank/DDBJ whole genome shotgun (WGS) entry which is preliminary data.</text>
</comment>
<keyword evidence="3" id="KW-1185">Reference proteome</keyword>
<feature type="compositionally biased region" description="Basic and acidic residues" evidence="1">
    <location>
        <begin position="1"/>
        <end position="17"/>
    </location>
</feature>
<feature type="compositionally biased region" description="Polar residues" evidence="1">
    <location>
        <begin position="34"/>
        <end position="46"/>
    </location>
</feature>
<evidence type="ECO:0000256" key="1">
    <source>
        <dbReference type="SAM" id="MobiDB-lite"/>
    </source>
</evidence>
<protein>
    <submittedName>
        <fullName evidence="2">Uncharacterized protein</fullName>
    </submittedName>
</protein>
<name>A0A5B7DK29_PORTR</name>
<gene>
    <name evidence="2" type="ORF">E2C01_014494</name>
</gene>
<dbReference type="Proteomes" id="UP000324222">
    <property type="component" value="Unassembled WGS sequence"/>
</dbReference>
<accession>A0A5B7DK29</accession>
<organism evidence="2 3">
    <name type="scientific">Portunus trituberculatus</name>
    <name type="common">Swimming crab</name>
    <name type="synonym">Neptunus trituberculatus</name>
    <dbReference type="NCBI Taxonomy" id="210409"/>
    <lineage>
        <taxon>Eukaryota</taxon>
        <taxon>Metazoa</taxon>
        <taxon>Ecdysozoa</taxon>
        <taxon>Arthropoda</taxon>
        <taxon>Crustacea</taxon>
        <taxon>Multicrustacea</taxon>
        <taxon>Malacostraca</taxon>
        <taxon>Eumalacostraca</taxon>
        <taxon>Eucarida</taxon>
        <taxon>Decapoda</taxon>
        <taxon>Pleocyemata</taxon>
        <taxon>Brachyura</taxon>
        <taxon>Eubrachyura</taxon>
        <taxon>Portunoidea</taxon>
        <taxon>Portunidae</taxon>
        <taxon>Portuninae</taxon>
        <taxon>Portunus</taxon>
    </lineage>
</organism>
<dbReference type="EMBL" id="VSRR010000984">
    <property type="protein sequence ID" value="MPC21505.1"/>
    <property type="molecule type" value="Genomic_DNA"/>
</dbReference>
<reference evidence="2 3" key="1">
    <citation type="submission" date="2019-05" db="EMBL/GenBank/DDBJ databases">
        <title>Another draft genome of Portunus trituberculatus and its Hox gene families provides insights of decapod evolution.</title>
        <authorList>
            <person name="Jeong J.-H."/>
            <person name="Song I."/>
            <person name="Kim S."/>
            <person name="Choi T."/>
            <person name="Kim D."/>
            <person name="Ryu S."/>
            <person name="Kim W."/>
        </authorList>
    </citation>
    <scope>NUCLEOTIDE SEQUENCE [LARGE SCALE GENOMIC DNA]</scope>
    <source>
        <tissue evidence="2">Muscle</tissue>
    </source>
</reference>
<proteinExistence type="predicted"/>